<reference evidence="5 6" key="1">
    <citation type="submission" date="2017-04" db="EMBL/GenBank/DDBJ databases">
        <title>Draft genome sequence of Marssonina coronaria NL1: causal agent of apple blotch.</title>
        <authorList>
            <person name="Cheng Q."/>
        </authorList>
    </citation>
    <scope>NUCLEOTIDE SEQUENCE [LARGE SCALE GENOMIC DNA]</scope>
    <source>
        <strain evidence="5 6">NL1</strain>
    </source>
</reference>
<dbReference type="AlphaFoldDB" id="A0A218ZEX1"/>
<protein>
    <recommendedName>
        <fullName evidence="7">50S ribosomal protein L1</fullName>
    </recommendedName>
</protein>
<accession>A0A218ZEX1</accession>
<dbReference type="OrthoDB" id="1747252at2759"/>
<dbReference type="Gene3D" id="3.40.50.790">
    <property type="match status" value="1"/>
</dbReference>
<dbReference type="InParanoid" id="A0A218ZEX1"/>
<keyword evidence="2" id="KW-0689">Ribosomal protein</keyword>
<evidence type="ECO:0000313" key="6">
    <source>
        <dbReference type="Proteomes" id="UP000242519"/>
    </source>
</evidence>
<dbReference type="PANTHER" id="PTHR36427">
    <property type="entry name" value="54S RIBOSOMAL PROTEIN L1, MITOCHONDRIAL"/>
    <property type="match status" value="1"/>
</dbReference>
<dbReference type="CDD" id="cd00403">
    <property type="entry name" value="Ribosomal_L1"/>
    <property type="match status" value="1"/>
</dbReference>
<dbReference type="InterPro" id="IPR028364">
    <property type="entry name" value="Ribosomal_uL1/biogenesis"/>
</dbReference>
<evidence type="ECO:0000256" key="4">
    <source>
        <dbReference type="SAM" id="MobiDB-lite"/>
    </source>
</evidence>
<evidence type="ECO:0008006" key="7">
    <source>
        <dbReference type="Google" id="ProtNLM"/>
    </source>
</evidence>
<keyword evidence="6" id="KW-1185">Reference proteome</keyword>
<keyword evidence="3" id="KW-0687">Ribonucleoprotein</keyword>
<dbReference type="InterPro" id="IPR023674">
    <property type="entry name" value="Ribosomal_uL1-like"/>
</dbReference>
<dbReference type="SUPFAM" id="SSF56808">
    <property type="entry name" value="Ribosomal protein L1"/>
    <property type="match status" value="1"/>
</dbReference>
<dbReference type="GO" id="GO:0005762">
    <property type="term" value="C:mitochondrial large ribosomal subunit"/>
    <property type="evidence" value="ECO:0007669"/>
    <property type="project" value="TreeGrafter"/>
</dbReference>
<dbReference type="FunFam" id="3.40.50.790:FF:000001">
    <property type="entry name" value="50S ribosomal protein L1"/>
    <property type="match status" value="1"/>
</dbReference>
<organism evidence="5 6">
    <name type="scientific">Diplocarpon coronariae</name>
    <dbReference type="NCBI Taxonomy" id="2795749"/>
    <lineage>
        <taxon>Eukaryota</taxon>
        <taxon>Fungi</taxon>
        <taxon>Dikarya</taxon>
        <taxon>Ascomycota</taxon>
        <taxon>Pezizomycotina</taxon>
        <taxon>Leotiomycetes</taxon>
        <taxon>Helotiales</taxon>
        <taxon>Drepanopezizaceae</taxon>
        <taxon>Diplocarpon</taxon>
    </lineage>
</organism>
<dbReference type="Proteomes" id="UP000242519">
    <property type="component" value="Unassembled WGS sequence"/>
</dbReference>
<evidence type="ECO:0000313" key="5">
    <source>
        <dbReference type="EMBL" id="OWP06641.1"/>
    </source>
</evidence>
<evidence type="ECO:0000256" key="3">
    <source>
        <dbReference type="ARBA" id="ARBA00023274"/>
    </source>
</evidence>
<dbReference type="FunCoup" id="A0A218ZEX1">
    <property type="interactions" value="235"/>
</dbReference>
<evidence type="ECO:0000256" key="1">
    <source>
        <dbReference type="ARBA" id="ARBA00010531"/>
    </source>
</evidence>
<dbReference type="EMBL" id="MZNU01000038">
    <property type="protein sequence ID" value="OWP06641.1"/>
    <property type="molecule type" value="Genomic_DNA"/>
</dbReference>
<dbReference type="Gene3D" id="3.30.190.20">
    <property type="match status" value="1"/>
</dbReference>
<feature type="region of interest" description="Disordered" evidence="4">
    <location>
        <begin position="48"/>
        <end position="83"/>
    </location>
</feature>
<dbReference type="GO" id="GO:0003735">
    <property type="term" value="F:structural constituent of ribosome"/>
    <property type="evidence" value="ECO:0007669"/>
    <property type="project" value="TreeGrafter"/>
</dbReference>
<name>A0A218ZEX1_9HELO</name>
<comment type="similarity">
    <text evidence="1">Belongs to the universal ribosomal protein uL1 family.</text>
</comment>
<comment type="caution">
    <text evidence="5">The sequence shown here is derived from an EMBL/GenBank/DDBJ whole genome shotgun (WGS) entry which is preliminary data.</text>
</comment>
<dbReference type="Pfam" id="PF00687">
    <property type="entry name" value="Ribosomal_L1"/>
    <property type="match status" value="1"/>
</dbReference>
<dbReference type="STRING" id="503106.A0A218ZEX1"/>
<dbReference type="PANTHER" id="PTHR36427:SF3">
    <property type="entry name" value="LARGE RIBOSOMAL SUBUNIT PROTEIN UL1M"/>
    <property type="match status" value="1"/>
</dbReference>
<dbReference type="InterPro" id="IPR016095">
    <property type="entry name" value="Ribosomal_uL1_3-a/b-sand"/>
</dbReference>
<proteinExistence type="inferred from homology"/>
<sequence>MATARPCLSHLKRICSSTSRSRASPAHFSARFLSTTALLAANSFVQKTKSKKPLEKPKGSGQNPQKNKKKGEESKRKKKKTSTTYRQYDLKDLELFSLCDAMRYIRAFEVGQRPTSAKYEVALRVKSLKNGPIIRNRLRLPHPVKTDIRICVICPADSKYAKDSLAAGASLVGEDEIFEAVKDGRIEFDRCICQIDSLEKMNKAGLGRVLGPRGLMPSMKLGTVVKDPASMLKDLIGGAEYRERLGVVRMAIGQLGFTPEELARNVKAFMDAVKRDMANLNDKISKELAEVVLSSTNAPGFPLNGEFKTAGSDITPRDLSTS</sequence>
<evidence type="ECO:0000256" key="2">
    <source>
        <dbReference type="ARBA" id="ARBA00022980"/>
    </source>
</evidence>
<gene>
    <name evidence="5" type="ORF">B2J93_5120</name>
</gene>